<dbReference type="AlphaFoldDB" id="A0A2T8KPA0"/>
<organism evidence="2">
    <name type="scientific">Panicum hallii</name>
    <dbReference type="NCBI Taxonomy" id="206008"/>
    <lineage>
        <taxon>Eukaryota</taxon>
        <taxon>Viridiplantae</taxon>
        <taxon>Streptophyta</taxon>
        <taxon>Embryophyta</taxon>
        <taxon>Tracheophyta</taxon>
        <taxon>Spermatophyta</taxon>
        <taxon>Magnoliopsida</taxon>
        <taxon>Liliopsida</taxon>
        <taxon>Poales</taxon>
        <taxon>Poaceae</taxon>
        <taxon>PACMAD clade</taxon>
        <taxon>Panicoideae</taxon>
        <taxon>Panicodae</taxon>
        <taxon>Paniceae</taxon>
        <taxon>Panicinae</taxon>
        <taxon>Panicum</taxon>
        <taxon>Panicum sect. Panicum</taxon>
    </lineage>
</organism>
<evidence type="ECO:0000256" key="1">
    <source>
        <dbReference type="SAM" id="MobiDB-lite"/>
    </source>
</evidence>
<proteinExistence type="predicted"/>
<reference evidence="2" key="1">
    <citation type="submission" date="2018-04" db="EMBL/GenBank/DDBJ databases">
        <title>WGS assembly of Panicum hallii.</title>
        <authorList>
            <person name="Lovell J."/>
            <person name="Jenkins J."/>
            <person name="Lowry D."/>
            <person name="Mamidi S."/>
            <person name="Sreedasyam A."/>
            <person name="Weng X."/>
            <person name="Barry K."/>
            <person name="Bonette J."/>
            <person name="Campitelli B."/>
            <person name="Daum C."/>
            <person name="Gordon S."/>
            <person name="Gould B."/>
            <person name="Lipzen A."/>
            <person name="Macqueen A."/>
            <person name="Palacio-Mejia J."/>
            <person name="Plott C."/>
            <person name="Shakirov E."/>
            <person name="Shu S."/>
            <person name="Yoshinaga Y."/>
            <person name="Zane M."/>
            <person name="Rokhsar D."/>
            <person name="Grimwood J."/>
            <person name="Schmutz J."/>
            <person name="Juenger T."/>
        </authorList>
    </citation>
    <scope>NUCLEOTIDE SEQUENCE [LARGE SCALE GENOMIC DNA]</scope>
    <source>
        <strain evidence="2">FIL2</strain>
    </source>
</reference>
<evidence type="ECO:0000313" key="2">
    <source>
        <dbReference type="EMBL" id="PVH63969.1"/>
    </source>
</evidence>
<dbReference type="EMBL" id="CM008047">
    <property type="protein sequence ID" value="PVH63969.1"/>
    <property type="molecule type" value="Genomic_DNA"/>
</dbReference>
<evidence type="ECO:0008006" key="3">
    <source>
        <dbReference type="Google" id="ProtNLM"/>
    </source>
</evidence>
<accession>A0A2T8KPA0</accession>
<dbReference type="Proteomes" id="UP000243499">
    <property type="component" value="Chromosome 2"/>
</dbReference>
<feature type="region of interest" description="Disordered" evidence="1">
    <location>
        <begin position="1"/>
        <end position="20"/>
    </location>
</feature>
<name>A0A2T8KPA0_9POAL</name>
<sequence length="209" mass="24167">MPKAHGSTFESSTRPRSSDSGEFLMEKLPKVPLPIFDGENPKLWISRCEKYFVIYHVDPSMWVKVSVMQFSGAAARWFQAVEKMLAHDSWPDLCKLVLKRFGKEQFSGLVDQLLAYESSTDSPYYATRFVDGLRILEQFLFRGRVIWILLALLPFYRKRWLSRLGVVNFASLTRDSSPSLSRRVQWRCHCLPSQIVILVPHRSTTGVIH</sequence>
<protein>
    <recommendedName>
        <fullName evidence="3">Retrotransposon gag domain-containing protein</fullName>
    </recommendedName>
</protein>
<gene>
    <name evidence="2" type="ORF">PAHAL_2G148300</name>
</gene>
<dbReference type="Gramene" id="PVH63969">
    <property type="protein sequence ID" value="PVH63969"/>
    <property type="gene ID" value="PAHAL_2G148300"/>
</dbReference>